<protein>
    <submittedName>
        <fullName evidence="1">Uncharacterized protein</fullName>
    </submittedName>
</protein>
<accession>A0A8A1LKS4</accession>
<organism evidence="1 2">
    <name type="scientific">Ajellomyces capsulatus (strain H88)</name>
    <name type="common">Darling's disease fungus</name>
    <name type="synonym">Histoplasma capsulatum</name>
    <dbReference type="NCBI Taxonomy" id="544711"/>
    <lineage>
        <taxon>Eukaryota</taxon>
        <taxon>Fungi</taxon>
        <taxon>Dikarya</taxon>
        <taxon>Ascomycota</taxon>
        <taxon>Pezizomycotina</taxon>
        <taxon>Eurotiomycetes</taxon>
        <taxon>Eurotiomycetidae</taxon>
        <taxon>Onygenales</taxon>
        <taxon>Ajellomycetaceae</taxon>
        <taxon>Histoplasma</taxon>
    </lineage>
</organism>
<name>A0A8A1LKS4_AJEC8</name>
<dbReference type="Proteomes" id="UP000663419">
    <property type="component" value="Chromosome 3"/>
</dbReference>
<sequence>MGLELGPCSKPWHGMARHGHLDRIPAQLLQDDAMGMIYQMVQ</sequence>
<evidence type="ECO:0000313" key="1">
    <source>
        <dbReference type="EMBL" id="QSS53243.1"/>
    </source>
</evidence>
<dbReference type="VEuPathDB" id="FungiDB:I7I53_00438"/>
<gene>
    <name evidence="1" type="ORF">I7I53_00438</name>
</gene>
<dbReference type="EMBL" id="CP069104">
    <property type="protein sequence ID" value="QSS53243.1"/>
    <property type="molecule type" value="Genomic_DNA"/>
</dbReference>
<proteinExistence type="predicted"/>
<dbReference type="AlphaFoldDB" id="A0A8A1LKS4"/>
<evidence type="ECO:0000313" key="2">
    <source>
        <dbReference type="Proteomes" id="UP000663419"/>
    </source>
</evidence>
<reference evidence="1" key="1">
    <citation type="submission" date="2021-01" db="EMBL/GenBank/DDBJ databases">
        <title>Chromosome-level genome assembly of a human fungal pathogen reveals clustering of transcriptionally co-regulated genes.</title>
        <authorList>
            <person name="Voorhies M."/>
            <person name="Cohen S."/>
            <person name="Shea T.P."/>
            <person name="Petrus S."/>
            <person name="Munoz J.F."/>
            <person name="Poplawski S."/>
            <person name="Goldman W.E."/>
            <person name="Michael T."/>
            <person name="Cuomo C.A."/>
            <person name="Sil A."/>
            <person name="Beyhan S."/>
        </authorList>
    </citation>
    <scope>NUCLEOTIDE SEQUENCE</scope>
    <source>
        <strain evidence="1">H88</strain>
    </source>
</reference>